<dbReference type="InterPro" id="IPR014176">
    <property type="entry name" value="Phasin_subfam-3"/>
</dbReference>
<dbReference type="Pfam" id="PF09361">
    <property type="entry name" value="Phasin_2"/>
    <property type="match status" value="1"/>
</dbReference>
<protein>
    <submittedName>
        <fullName evidence="2">Phasin family protein</fullName>
    </submittedName>
</protein>
<dbReference type="AlphaFoldDB" id="A0A2N6D143"/>
<evidence type="ECO:0000313" key="3">
    <source>
        <dbReference type="Proteomes" id="UP000235015"/>
    </source>
</evidence>
<reference evidence="2 3" key="1">
    <citation type="submission" date="2017-11" db="EMBL/GenBank/DDBJ databases">
        <title>Genome-resolved metagenomics identifies genetic mobility, metabolic interactions, and unexpected diversity in perchlorate-reducing communities.</title>
        <authorList>
            <person name="Barnum T.P."/>
            <person name="Figueroa I.A."/>
            <person name="Carlstrom C.I."/>
            <person name="Lucas L.N."/>
            <person name="Engelbrektson A.L."/>
            <person name="Coates J.D."/>
        </authorList>
    </citation>
    <scope>NUCLEOTIDE SEQUENCE [LARGE SCALE GENOMIC DNA]</scope>
    <source>
        <strain evidence="2">BM301</strain>
    </source>
</reference>
<dbReference type="InterPro" id="IPR018968">
    <property type="entry name" value="Phasin"/>
</dbReference>
<proteinExistence type="predicted"/>
<evidence type="ECO:0000259" key="1">
    <source>
        <dbReference type="Pfam" id="PF09361"/>
    </source>
</evidence>
<gene>
    <name evidence="2" type="ORF">C0630_00500</name>
</gene>
<sequence>MLHCIINVTPPHLRNAIVMTNEIFEKFTAQVQTVFAPVQELNKLYVYNIEKLFEIQLNSARDYTEICLEQMRSASEITDQKALESFLSKQGETFKTIGEKVIADSQAVANIGSQFSAEAQKIAEKSVESATTAVNNLAPVAKKAPAAKKAA</sequence>
<feature type="domain" description="Phasin" evidence="1">
    <location>
        <begin position="25"/>
        <end position="126"/>
    </location>
</feature>
<accession>A0A2N6D143</accession>
<name>A0A2N6D143_9GAMM</name>
<dbReference type="STRING" id="1111735.GCA_000428045_03477"/>
<dbReference type="Proteomes" id="UP000235015">
    <property type="component" value="Unassembled WGS sequence"/>
</dbReference>
<dbReference type="NCBIfam" id="TIGR02809">
    <property type="entry name" value="phasin_3"/>
    <property type="match status" value="1"/>
</dbReference>
<dbReference type="EMBL" id="PKUN01000001">
    <property type="protein sequence ID" value="PLX63427.1"/>
    <property type="molecule type" value="Genomic_DNA"/>
</dbReference>
<organism evidence="2 3">
    <name type="scientific">Sedimenticola selenatireducens</name>
    <dbReference type="NCBI Taxonomy" id="191960"/>
    <lineage>
        <taxon>Bacteria</taxon>
        <taxon>Pseudomonadati</taxon>
        <taxon>Pseudomonadota</taxon>
        <taxon>Gammaproteobacteria</taxon>
        <taxon>Chromatiales</taxon>
        <taxon>Sedimenticolaceae</taxon>
        <taxon>Sedimenticola</taxon>
    </lineage>
</organism>
<comment type="caution">
    <text evidence="2">The sequence shown here is derived from an EMBL/GenBank/DDBJ whole genome shotgun (WGS) entry which is preliminary data.</text>
</comment>
<evidence type="ECO:0000313" key="2">
    <source>
        <dbReference type="EMBL" id="PLX63427.1"/>
    </source>
</evidence>